<feature type="region of interest" description="Disordered" evidence="8">
    <location>
        <begin position="1473"/>
        <end position="1500"/>
    </location>
</feature>
<feature type="disulfide bond" evidence="7">
    <location>
        <begin position="170"/>
        <end position="184"/>
    </location>
</feature>
<feature type="region of interest" description="Disordered" evidence="8">
    <location>
        <begin position="1762"/>
        <end position="1784"/>
    </location>
</feature>
<protein>
    <recommendedName>
        <fullName evidence="2">chitinase</fullName>
        <ecNumber evidence="2">3.2.1.14</ecNumber>
    </recommendedName>
</protein>
<feature type="compositionally biased region" description="Low complexity" evidence="8">
    <location>
        <begin position="1546"/>
        <end position="1564"/>
    </location>
</feature>
<dbReference type="InterPro" id="IPR001223">
    <property type="entry name" value="Glyco_hydro18_cat"/>
</dbReference>
<dbReference type="InterPro" id="IPR023828">
    <property type="entry name" value="Peptidase_S8_Ser-AS"/>
</dbReference>
<dbReference type="SMART" id="SM00636">
    <property type="entry name" value="Glyco_18"/>
    <property type="match status" value="1"/>
</dbReference>
<dbReference type="EMBL" id="JBFCZG010000001">
    <property type="protein sequence ID" value="KAL3427746.1"/>
    <property type="molecule type" value="Genomic_DNA"/>
</dbReference>
<evidence type="ECO:0000256" key="5">
    <source>
        <dbReference type="ARBA" id="ARBA00022801"/>
    </source>
</evidence>
<dbReference type="CDD" id="cd00306">
    <property type="entry name" value="Peptidases_S8_S53"/>
    <property type="match status" value="1"/>
</dbReference>
<evidence type="ECO:0000313" key="12">
    <source>
        <dbReference type="Proteomes" id="UP001629113"/>
    </source>
</evidence>
<accession>A0ABR4PY17</accession>
<dbReference type="InterPro" id="IPR036861">
    <property type="entry name" value="Endochitinase-like_sf"/>
</dbReference>
<name>A0ABR4PY17_9HELO</name>
<feature type="region of interest" description="Disordered" evidence="8">
    <location>
        <begin position="692"/>
        <end position="719"/>
    </location>
</feature>
<dbReference type="Pfam" id="PF00704">
    <property type="entry name" value="Glyco_hydro_18"/>
    <property type="match status" value="1"/>
</dbReference>
<dbReference type="PROSITE" id="PS50941">
    <property type="entry name" value="CHIT_BIND_I_2"/>
    <property type="match status" value="1"/>
</dbReference>
<keyword evidence="12" id="KW-1185">Reference proteome</keyword>
<dbReference type="InterPro" id="IPR001002">
    <property type="entry name" value="Chitin-bd_1"/>
</dbReference>
<dbReference type="PANTHER" id="PTHR11177">
    <property type="entry name" value="CHITINASE"/>
    <property type="match status" value="1"/>
</dbReference>
<keyword evidence="6" id="KW-0720">Serine protease</keyword>
<evidence type="ECO:0000256" key="2">
    <source>
        <dbReference type="ARBA" id="ARBA00012729"/>
    </source>
</evidence>
<feature type="compositionally biased region" description="Polar residues" evidence="8">
    <location>
        <begin position="1534"/>
        <end position="1545"/>
    </location>
</feature>
<dbReference type="InterPro" id="IPR011583">
    <property type="entry name" value="Chitinase_II/V-like_cat"/>
</dbReference>
<dbReference type="InterPro" id="IPR050314">
    <property type="entry name" value="Glycosyl_Hydrlase_18"/>
</dbReference>
<dbReference type="InterPro" id="IPR017853">
    <property type="entry name" value="GH"/>
</dbReference>
<evidence type="ECO:0000256" key="4">
    <source>
        <dbReference type="ARBA" id="ARBA00022670"/>
    </source>
</evidence>
<feature type="disulfide bond" evidence="7">
    <location>
        <begin position="165"/>
        <end position="177"/>
    </location>
</feature>
<comment type="similarity">
    <text evidence="1">Belongs to the glycosyl hydrolase 18 family. Chitinase class V subfamily.</text>
</comment>
<feature type="region of interest" description="Disordered" evidence="8">
    <location>
        <begin position="75"/>
        <end position="94"/>
    </location>
</feature>
<evidence type="ECO:0000256" key="7">
    <source>
        <dbReference type="PROSITE-ProRule" id="PRU00261"/>
    </source>
</evidence>
<dbReference type="SUPFAM" id="SSF57016">
    <property type="entry name" value="Plant lectins/antimicrobial peptides"/>
    <property type="match status" value="1"/>
</dbReference>
<dbReference type="Pfam" id="PF00082">
    <property type="entry name" value="Peptidase_S8"/>
    <property type="match status" value="1"/>
</dbReference>
<evidence type="ECO:0000256" key="1">
    <source>
        <dbReference type="ARBA" id="ARBA00008682"/>
    </source>
</evidence>
<evidence type="ECO:0000256" key="3">
    <source>
        <dbReference type="ARBA" id="ARBA00022669"/>
    </source>
</evidence>
<proteinExistence type="inferred from homology"/>
<comment type="caution">
    <text evidence="7">Lacks conserved residue(s) required for the propagation of feature annotation.</text>
</comment>
<dbReference type="CDD" id="cd00035">
    <property type="entry name" value="ChtBD1"/>
    <property type="match status" value="1"/>
</dbReference>
<dbReference type="EC" id="3.2.1.14" evidence="2"/>
<evidence type="ECO:0000259" key="9">
    <source>
        <dbReference type="PROSITE" id="PS50941"/>
    </source>
</evidence>
<evidence type="ECO:0000313" key="11">
    <source>
        <dbReference type="EMBL" id="KAL3427746.1"/>
    </source>
</evidence>
<dbReference type="InterPro" id="IPR036852">
    <property type="entry name" value="Peptidase_S8/S53_dom_sf"/>
</dbReference>
<dbReference type="PROSITE" id="PS51910">
    <property type="entry name" value="GH18_2"/>
    <property type="match status" value="1"/>
</dbReference>
<reference evidence="11 12" key="1">
    <citation type="submission" date="2024-06" db="EMBL/GenBank/DDBJ databases">
        <title>Complete genome of Phlyctema vagabunda strain 19-DSS-EL-015.</title>
        <authorList>
            <person name="Fiorenzani C."/>
        </authorList>
    </citation>
    <scope>NUCLEOTIDE SEQUENCE [LARGE SCALE GENOMIC DNA]</scope>
    <source>
        <strain evidence="11 12">19-DSS-EL-015</strain>
    </source>
</reference>
<feature type="domain" description="GH18" evidence="10">
    <location>
        <begin position="220"/>
        <end position="581"/>
    </location>
</feature>
<sequence length="1797" mass="192981">MRSKSSILSALAIWPAFGLVILCLLPVFYSDIWRVAHTGSFAHSRLATRSPVVGPNNGVPALIERDDSQEVASSSFLRSPGHQNPAIAPPVPMPDNRTMEISSRELHTLNRRDALRCDDGPCIDGSCCGKDNICGYGPACGDGCQSHCDAFAMCGEFSENADMPCGMKLCCSASGWCGTTEVFCHNADPLHGTLPCQAGYGACAITGPPSRSPADKSTDGRKVGYYQSWNVRDRKCGKVEPGQLNTDGYTHLFYAFATMDPGSFAVKAMHADDDQRMRDFTALSKSRNLQTWIAVGGFDFSDEKLPSGAPNPTHTTWSDMVSTEANRAAFISSVMDYMDKYGFQGIDLDWEYPGDPTRGGQKLQDTKNFSLLLKQMRATFTQKYGTSKGISLTLAPDFWYLRWFDAKAMEPYVDFFGFMAYDLHGSWDADVLTLGKLVRGQADIREIGNNTVPLWFDGLNPAKINFGLAMYGRGYKLADPSCSDLLCPFVGASNPGDCTGFAGVLSLNEIQQTIKKRNLTPKYLPDSMMKQITWDDQWIGYDDDDTFVAKKAWADALGFGGTMIWSIDFQAEAGGGGSGGDEDPEKDYGPVFYVGTEVYQKPTAQCVGPCNMVFAPSTLTSGTTITPKPYTTSIALGTDTKVTTQIVITPQVITVTVMSYYNYHVPSNQEPGAQLTLFPSLQLDPATVVVTGTDSKTTSRTLVLPPWPRMQSGPPESWTDGETGPVLTYTPPAPSTDLPPWPLITGVPSPSIITDSPDPPGPPGGSFIWPTDVSIKPVPDTDDDTPPPPDTIRLKCSVWFFFICIKWGSLDIKSWDLKFPNLKIGSIIGPGPPPPGLLNLPPGWTIVGELPPWPKMTIGPDLQPVVPADPAACETKTAVLSIETTSIATTVIGGTTTVTTSSMSEAFTILGCGVEDDDTATTIETCELPTPAPRALGQSRRDHTRQLLSERAPAPCTVPLSDAIIFIGNPTANLFFLTSRLNADSVAQGNQPAMHQGVTEIRSEENRHTAYIYIKQASESYLKSLHGQSLYYISDILAVPALSPKPVPRRSEDTLSNATTAVLSDRKPDSVISEIPNKPLPLRKRTSDLTNSWALSQLSVPPGIDWARKKNGYASQGAQGDEFAYMSDQSSCSGQFIYIVEDSFDPAYAVVKDHTTEQLPLKSYGNWEQVVTYATWHANACAYVAAKVCKRATLIAVDAKTEGLYDGAMAWTSLIRIESLLAVAEDVKKKNRQGKAVVNMSWGIYTQITDIEKAALLAVLKLLDSLNVVLVGATGNDGQSNPLIKSYPTLFQSEGSLPNLVAVGATTFASGLWQASQTLGDNMVYAPGALVQIGDGEGNTASGTSFAAPAIAGLVAYFRGLPGTDFADPAKALPLLKKMSRVVVNDGNIRNPDNLQAQVWNGQIQIAGSDGRLADISCLSIFTVNKACPPIDLNDPTPVGDLCPIPASSKRSLQGIESSETLSNATIVARQASCPVQPGGSDPESPGGGENAPTKTITWTSGTPSPVCQNNCGKLCTGFYCVPQPTGTPPDFTPPSNSGPTSTGKNPDPTNSPSDPNNPSFPASGYVQIGITSESSTTNNYAWAVIDGSSKSLCDKPLYIETAHSDQAATPQKLLGPWTKDGKEGVYQPFVGNDGTFGNGILYFGTGGSEMGCKGITGQFQDCEKYGIRTSIECAEGYPITYMVDIALSGTVRNYRWLVFSGENGINVCESSITYASDPRPVESIFPAETFGPFKLEGLDLTCTWEPVDSTTVGSLSCVDGSGKTSKKTCVETPGGQSRGCQNGKKYESRVQCSWER</sequence>
<dbReference type="SUPFAM" id="SSF51445">
    <property type="entry name" value="(Trans)glycosidases"/>
    <property type="match status" value="1"/>
</dbReference>
<evidence type="ECO:0000256" key="8">
    <source>
        <dbReference type="SAM" id="MobiDB-lite"/>
    </source>
</evidence>
<feature type="region of interest" description="Disordered" evidence="8">
    <location>
        <begin position="1530"/>
        <end position="1566"/>
    </location>
</feature>
<dbReference type="Proteomes" id="UP001629113">
    <property type="component" value="Unassembled WGS sequence"/>
</dbReference>
<dbReference type="PROSITE" id="PS00026">
    <property type="entry name" value="CHIT_BIND_I_1"/>
    <property type="match status" value="1"/>
</dbReference>
<dbReference type="InterPro" id="IPR029070">
    <property type="entry name" value="Chitinase_insertion_sf"/>
</dbReference>
<feature type="domain" description="Chitin-binding type-1" evidence="9">
    <location>
        <begin position="151"/>
        <end position="205"/>
    </location>
</feature>
<keyword evidence="7" id="KW-1015">Disulfide bond</keyword>
<feature type="compositionally biased region" description="Polar residues" evidence="8">
    <location>
        <begin position="692"/>
        <end position="701"/>
    </location>
</feature>
<dbReference type="Gene3D" id="3.10.50.10">
    <property type="match status" value="1"/>
</dbReference>
<dbReference type="SUPFAM" id="SSF52743">
    <property type="entry name" value="Subtilisin-like"/>
    <property type="match status" value="1"/>
</dbReference>
<comment type="caution">
    <text evidence="11">The sequence shown here is derived from an EMBL/GenBank/DDBJ whole genome shotgun (WGS) entry which is preliminary data.</text>
</comment>
<evidence type="ECO:0000256" key="6">
    <source>
        <dbReference type="ARBA" id="ARBA00022825"/>
    </source>
</evidence>
<dbReference type="PROSITE" id="PS00138">
    <property type="entry name" value="SUBTILASE_SER"/>
    <property type="match status" value="1"/>
</dbReference>
<dbReference type="SUPFAM" id="SSF54556">
    <property type="entry name" value="Chitinase insertion domain"/>
    <property type="match status" value="1"/>
</dbReference>
<dbReference type="Gene3D" id="3.30.60.10">
    <property type="entry name" value="Endochitinase-like"/>
    <property type="match status" value="1"/>
</dbReference>
<organism evidence="11 12">
    <name type="scientific">Phlyctema vagabunda</name>
    <dbReference type="NCBI Taxonomy" id="108571"/>
    <lineage>
        <taxon>Eukaryota</taxon>
        <taxon>Fungi</taxon>
        <taxon>Dikarya</taxon>
        <taxon>Ascomycota</taxon>
        <taxon>Pezizomycotina</taxon>
        <taxon>Leotiomycetes</taxon>
        <taxon>Helotiales</taxon>
        <taxon>Dermateaceae</taxon>
        <taxon>Phlyctema</taxon>
    </lineage>
</organism>
<keyword evidence="3 7" id="KW-0147">Chitin-binding</keyword>
<dbReference type="InterPro" id="IPR018371">
    <property type="entry name" value="Chitin-binding_1_CS"/>
</dbReference>
<dbReference type="InterPro" id="IPR000209">
    <property type="entry name" value="Peptidase_S8/S53_dom"/>
</dbReference>
<evidence type="ECO:0000259" key="10">
    <source>
        <dbReference type="PROSITE" id="PS51910"/>
    </source>
</evidence>
<dbReference type="Gene3D" id="3.20.20.80">
    <property type="entry name" value="Glycosidases"/>
    <property type="match status" value="1"/>
</dbReference>
<dbReference type="PANTHER" id="PTHR11177:SF333">
    <property type="entry name" value="CHITINASE"/>
    <property type="match status" value="1"/>
</dbReference>
<dbReference type="Gene3D" id="3.40.50.200">
    <property type="entry name" value="Peptidase S8/S53 domain"/>
    <property type="match status" value="1"/>
</dbReference>
<keyword evidence="4" id="KW-0645">Protease</keyword>
<keyword evidence="5" id="KW-0378">Hydrolase</keyword>
<gene>
    <name evidence="11" type="ORF">PVAG01_01255</name>
</gene>